<proteinExistence type="predicted"/>
<keyword evidence="2" id="KW-1185">Reference proteome</keyword>
<sequence length="450" mass="50602">MTVTSVFVDKTEYSRYYPDLQVITATIQVSNPTQGATLSVALFRLDGYGAVVTKQITLAAATQYQVIFDLNRDCLDSLNIYRGKAGDYVIQVTDPSGNVIQSGMFAVSIVTVKEITTEWAKGVTFYDYEILRPRVQPQQITGVEVIEVTANHFKGPFPLAFTVGNPSTLSWNGGPQVPINGLEPQQLLLLDQRQQDDIIVNVDPLKLPTQNVTETLVIDNGRITDRAMILQVRRAMNWVQQQIITKIEPNVVDTDPVGYVDEVAIPETYYQPRNFNKWMSFKIPYPNVLDLSVTGWFNRGQVATVPRDWTVWDERTGIVELVPSNASQVVWTFYNGVFVLSYLFNYASIPSFWHYHATVGLRDLWNERAVVREAIAKKAVYEMLNTAGSSYRAGFSSQGVSRDGISENASYTSSAMYGVYGGHYGSYLTWLSENIPKMKSRFCGMQYITI</sequence>
<reference evidence="1" key="1">
    <citation type="submission" date="2021-12" db="EMBL/GenBank/DDBJ databases">
        <title>Alicyclobacillaceae gen. nov., sp. nov., isolated from chalcocite enrichment system.</title>
        <authorList>
            <person name="Jiang Z."/>
        </authorList>
    </citation>
    <scope>NUCLEOTIDE SEQUENCE</scope>
    <source>
        <strain evidence="1">MYW30-H2</strain>
    </source>
</reference>
<dbReference type="EMBL" id="CP089291">
    <property type="protein sequence ID" value="UOF90788.1"/>
    <property type="molecule type" value="Genomic_DNA"/>
</dbReference>
<evidence type="ECO:0000313" key="1">
    <source>
        <dbReference type="EMBL" id="UOF90788.1"/>
    </source>
</evidence>
<name>A0ABY4CK58_9BACL</name>
<dbReference type="Proteomes" id="UP000830167">
    <property type="component" value="Chromosome"/>
</dbReference>
<evidence type="ECO:0000313" key="2">
    <source>
        <dbReference type="Proteomes" id="UP000830167"/>
    </source>
</evidence>
<dbReference type="RefSeq" id="WP_347437487.1">
    <property type="nucleotide sequence ID" value="NZ_CP089291.1"/>
</dbReference>
<accession>A0ABY4CK58</accession>
<protein>
    <submittedName>
        <fullName evidence="1">Uncharacterized protein</fullName>
    </submittedName>
</protein>
<gene>
    <name evidence="1" type="ORF">LSG31_00450</name>
</gene>
<organism evidence="1 2">
    <name type="scientific">Fodinisporobacter ferrooxydans</name>
    <dbReference type="NCBI Taxonomy" id="2901836"/>
    <lineage>
        <taxon>Bacteria</taxon>
        <taxon>Bacillati</taxon>
        <taxon>Bacillota</taxon>
        <taxon>Bacilli</taxon>
        <taxon>Bacillales</taxon>
        <taxon>Alicyclobacillaceae</taxon>
        <taxon>Fodinisporobacter</taxon>
    </lineage>
</organism>